<dbReference type="EMBL" id="JBHTKY010000001">
    <property type="protein sequence ID" value="MFD1164281.1"/>
    <property type="molecule type" value="Genomic_DNA"/>
</dbReference>
<sequence length="259" mass="29775">MQNNTFSGESLRQKLIVLDEIGSTNDYLKSKLSNFKPLPEWTAIMAKNQTMGRGQRQNSWKSEPNSNITFSFVIYPNHLSLQQHFTLNMLVSLGIIDWLMSLHIDSTIKWPNDIMIGNKKISGILIENISNSKEIRQSIIGIGVNVNQKQFSEEFSNRASSILNETGIFIEDLESECLNLLTFIAKRVESHKKNILTDKDLLTEYNNNLFRRDIPAFYSSGNISFEATLVKVDGNGQLYLRTKEEVKTYYFKEVVFQMQ</sequence>
<dbReference type="EC" id="6.3.4.15" evidence="3"/>
<dbReference type="PROSITE" id="PS51733">
    <property type="entry name" value="BPL_LPL_CATALYTIC"/>
    <property type="match status" value="1"/>
</dbReference>
<evidence type="ECO:0000259" key="2">
    <source>
        <dbReference type="PROSITE" id="PS51733"/>
    </source>
</evidence>
<organism evidence="3 4">
    <name type="scientific">Sphingobacterium daejeonense</name>
    <dbReference type="NCBI Taxonomy" id="371142"/>
    <lineage>
        <taxon>Bacteria</taxon>
        <taxon>Pseudomonadati</taxon>
        <taxon>Bacteroidota</taxon>
        <taxon>Sphingobacteriia</taxon>
        <taxon>Sphingobacteriales</taxon>
        <taxon>Sphingobacteriaceae</taxon>
        <taxon>Sphingobacterium</taxon>
    </lineage>
</organism>
<proteinExistence type="predicted"/>
<evidence type="ECO:0000313" key="3">
    <source>
        <dbReference type="EMBL" id="MFD1164281.1"/>
    </source>
</evidence>
<dbReference type="GO" id="GO:0004077">
    <property type="term" value="F:biotin--[biotin carboxyl-carrier protein] ligase activity"/>
    <property type="evidence" value="ECO:0007669"/>
    <property type="project" value="UniProtKB-EC"/>
</dbReference>
<dbReference type="InterPro" id="IPR045864">
    <property type="entry name" value="aa-tRNA-synth_II/BPL/LPL"/>
</dbReference>
<reference evidence="4" key="1">
    <citation type="journal article" date="2019" name="Int. J. Syst. Evol. Microbiol.">
        <title>The Global Catalogue of Microorganisms (GCM) 10K type strain sequencing project: providing services to taxonomists for standard genome sequencing and annotation.</title>
        <authorList>
            <consortium name="The Broad Institute Genomics Platform"/>
            <consortium name="The Broad Institute Genome Sequencing Center for Infectious Disease"/>
            <person name="Wu L."/>
            <person name="Ma J."/>
        </authorList>
    </citation>
    <scope>NUCLEOTIDE SEQUENCE [LARGE SCALE GENOMIC DNA]</scope>
    <source>
        <strain evidence="4">CCUG 52468</strain>
    </source>
</reference>
<dbReference type="PANTHER" id="PTHR12835:SF5">
    <property type="entry name" value="BIOTIN--PROTEIN LIGASE"/>
    <property type="match status" value="1"/>
</dbReference>
<evidence type="ECO:0000256" key="1">
    <source>
        <dbReference type="ARBA" id="ARBA00022598"/>
    </source>
</evidence>
<feature type="domain" description="BPL/LPL catalytic" evidence="2">
    <location>
        <begin position="10"/>
        <end position="192"/>
    </location>
</feature>
<dbReference type="InterPro" id="IPR004408">
    <property type="entry name" value="Biotin_CoA_COase_ligase"/>
</dbReference>
<accession>A0ABW3RHC5</accession>
<dbReference type="NCBIfam" id="TIGR00121">
    <property type="entry name" value="birA_ligase"/>
    <property type="match status" value="1"/>
</dbReference>
<dbReference type="InterPro" id="IPR004143">
    <property type="entry name" value="BPL_LPL_catalytic"/>
</dbReference>
<keyword evidence="1 3" id="KW-0436">Ligase</keyword>
<keyword evidence="4" id="KW-1185">Reference proteome</keyword>
<protein>
    <submittedName>
        <fullName evidence="3">Biotin--[acetyl-CoA-carboxylase] ligase</fullName>
        <ecNumber evidence="3">6.3.4.15</ecNumber>
    </submittedName>
</protein>
<dbReference type="SUPFAM" id="SSF55681">
    <property type="entry name" value="Class II aaRS and biotin synthetases"/>
    <property type="match status" value="1"/>
</dbReference>
<evidence type="ECO:0000313" key="4">
    <source>
        <dbReference type="Proteomes" id="UP001597205"/>
    </source>
</evidence>
<dbReference type="Gene3D" id="3.30.930.10">
    <property type="entry name" value="Bira Bifunctional Protein, Domain 2"/>
    <property type="match status" value="1"/>
</dbReference>
<dbReference type="Proteomes" id="UP001597205">
    <property type="component" value="Unassembled WGS sequence"/>
</dbReference>
<dbReference type="PANTHER" id="PTHR12835">
    <property type="entry name" value="BIOTIN PROTEIN LIGASE"/>
    <property type="match status" value="1"/>
</dbReference>
<dbReference type="Pfam" id="PF03099">
    <property type="entry name" value="BPL_LplA_LipB"/>
    <property type="match status" value="1"/>
</dbReference>
<name>A0ABW3RHC5_9SPHI</name>
<dbReference type="CDD" id="cd16442">
    <property type="entry name" value="BPL"/>
    <property type="match status" value="1"/>
</dbReference>
<dbReference type="RefSeq" id="WP_380894496.1">
    <property type="nucleotide sequence ID" value="NZ_JBHTKY010000001.1"/>
</dbReference>
<comment type="caution">
    <text evidence="3">The sequence shown here is derived from an EMBL/GenBank/DDBJ whole genome shotgun (WGS) entry which is preliminary data.</text>
</comment>
<gene>
    <name evidence="3" type="ORF">ACFQ2C_01540</name>
</gene>